<organism evidence="1 2">
    <name type="scientific">Paramecium pentaurelia</name>
    <dbReference type="NCBI Taxonomy" id="43138"/>
    <lineage>
        <taxon>Eukaryota</taxon>
        <taxon>Sar</taxon>
        <taxon>Alveolata</taxon>
        <taxon>Ciliophora</taxon>
        <taxon>Intramacronucleata</taxon>
        <taxon>Oligohymenophorea</taxon>
        <taxon>Peniculida</taxon>
        <taxon>Parameciidae</taxon>
        <taxon>Paramecium</taxon>
    </lineage>
</organism>
<keyword evidence="2" id="KW-1185">Reference proteome</keyword>
<dbReference type="Proteomes" id="UP000689195">
    <property type="component" value="Unassembled WGS sequence"/>
</dbReference>
<reference evidence="1" key="1">
    <citation type="submission" date="2021-01" db="EMBL/GenBank/DDBJ databases">
        <authorList>
            <consortium name="Genoscope - CEA"/>
            <person name="William W."/>
        </authorList>
    </citation>
    <scope>NUCLEOTIDE SEQUENCE</scope>
</reference>
<gene>
    <name evidence="1" type="ORF">PPENT_87.1.T1650061</name>
</gene>
<accession>A0A8S1YDG3</accession>
<dbReference type="EMBL" id="CAJJDO010000165">
    <property type="protein sequence ID" value="CAD8211830.1"/>
    <property type="molecule type" value="Genomic_DNA"/>
</dbReference>
<evidence type="ECO:0000313" key="1">
    <source>
        <dbReference type="EMBL" id="CAD8211830.1"/>
    </source>
</evidence>
<protein>
    <submittedName>
        <fullName evidence="1">Uncharacterized protein</fullName>
    </submittedName>
</protein>
<comment type="caution">
    <text evidence="1">The sequence shown here is derived from an EMBL/GenBank/DDBJ whole genome shotgun (WGS) entry which is preliminary data.</text>
</comment>
<sequence length="109" mass="13462">MSLNNIFKQKQIERLKDQQFHKQQRESKQEEIRKFKSVQFKARQTNRVEMFEENKLNKLREILKEGSYPILPITKHSFRDRYKEKELDGNIILKRYCLQINQYIILINF</sequence>
<name>A0A8S1YDG3_9CILI</name>
<dbReference type="AlphaFoldDB" id="A0A8S1YDG3"/>
<proteinExistence type="predicted"/>
<evidence type="ECO:0000313" key="2">
    <source>
        <dbReference type="Proteomes" id="UP000689195"/>
    </source>
</evidence>